<dbReference type="GO" id="GO:0005615">
    <property type="term" value="C:extracellular space"/>
    <property type="evidence" value="ECO:0007669"/>
    <property type="project" value="TreeGrafter"/>
</dbReference>
<feature type="non-terminal residue" evidence="4">
    <location>
        <position position="1"/>
    </location>
</feature>
<evidence type="ECO:0000313" key="4">
    <source>
        <dbReference type="EMBL" id="NXE85994.1"/>
    </source>
</evidence>
<organism evidence="4 5">
    <name type="scientific">Cochlearius cochlearius</name>
    <name type="common">Boat-billed heron</name>
    <dbReference type="NCBI Taxonomy" id="110676"/>
    <lineage>
        <taxon>Eukaryota</taxon>
        <taxon>Metazoa</taxon>
        <taxon>Chordata</taxon>
        <taxon>Craniata</taxon>
        <taxon>Vertebrata</taxon>
        <taxon>Euteleostomi</taxon>
        <taxon>Archelosauria</taxon>
        <taxon>Archosauria</taxon>
        <taxon>Dinosauria</taxon>
        <taxon>Saurischia</taxon>
        <taxon>Theropoda</taxon>
        <taxon>Coelurosauria</taxon>
        <taxon>Aves</taxon>
        <taxon>Neognathae</taxon>
        <taxon>Neoaves</taxon>
        <taxon>Aequornithes</taxon>
        <taxon>Pelecaniformes</taxon>
        <taxon>Ardeidae</taxon>
        <taxon>Cochlearius</taxon>
    </lineage>
</organism>
<feature type="compositionally biased region" description="Polar residues" evidence="2">
    <location>
        <begin position="232"/>
        <end position="241"/>
    </location>
</feature>
<dbReference type="PANTHER" id="PTHR11905:SF130">
    <property type="entry name" value="DISINTEGRIN AND METALLOPROTEINASE DOMAIN-CONTAINING PROTEIN 15"/>
    <property type="match status" value="1"/>
</dbReference>
<reference evidence="4 5" key="1">
    <citation type="submission" date="2019-09" db="EMBL/GenBank/DDBJ databases">
        <title>Bird 10,000 Genomes (B10K) Project - Family phase.</title>
        <authorList>
            <person name="Zhang G."/>
        </authorList>
    </citation>
    <scope>NUCLEOTIDE SEQUENCE [LARGE SCALE GENOMIC DNA]</scope>
    <source>
        <strain evidence="4">B10K-CU-031-03</strain>
        <tissue evidence="4">Muscle</tissue>
    </source>
</reference>
<feature type="region of interest" description="Disordered" evidence="2">
    <location>
        <begin position="161"/>
        <end position="183"/>
    </location>
</feature>
<accession>A0A7K8Q4I1</accession>
<name>A0A7K8Q4I1_COCCO</name>
<evidence type="ECO:0000313" key="5">
    <source>
        <dbReference type="Proteomes" id="UP000525205"/>
    </source>
</evidence>
<keyword evidence="5" id="KW-1185">Reference proteome</keyword>
<gene>
    <name evidence="4" type="primary">Adam15</name>
    <name evidence="4" type="ORF">COCCOC_R15386</name>
</gene>
<dbReference type="GO" id="GO:0007229">
    <property type="term" value="P:integrin-mediated signaling pathway"/>
    <property type="evidence" value="ECO:0007669"/>
    <property type="project" value="TreeGrafter"/>
</dbReference>
<evidence type="ECO:0000256" key="1">
    <source>
        <dbReference type="ARBA" id="ARBA00023157"/>
    </source>
</evidence>
<dbReference type="PANTHER" id="PTHR11905">
    <property type="entry name" value="ADAM A DISINTEGRIN AND METALLOPROTEASE DOMAIN"/>
    <property type="match status" value="1"/>
</dbReference>
<evidence type="ECO:0000259" key="3">
    <source>
        <dbReference type="Pfam" id="PF01562"/>
    </source>
</evidence>
<dbReference type="GO" id="GO:0005178">
    <property type="term" value="F:integrin binding"/>
    <property type="evidence" value="ECO:0007669"/>
    <property type="project" value="TreeGrafter"/>
</dbReference>
<keyword evidence="1" id="KW-1015">Disulfide bond</keyword>
<feature type="region of interest" description="Disordered" evidence="2">
    <location>
        <begin position="207"/>
        <end position="241"/>
    </location>
</feature>
<dbReference type="Pfam" id="PF01562">
    <property type="entry name" value="Pep_M12B_propep"/>
    <property type="match status" value="1"/>
</dbReference>
<feature type="compositionally biased region" description="Pro residues" evidence="2">
    <location>
        <begin position="218"/>
        <end position="228"/>
    </location>
</feature>
<proteinExistence type="predicted"/>
<dbReference type="Proteomes" id="UP000525205">
    <property type="component" value="Unassembled WGS sequence"/>
</dbReference>
<feature type="non-terminal residue" evidence="4">
    <location>
        <position position="241"/>
    </location>
</feature>
<dbReference type="AlphaFoldDB" id="A0A7K8Q4I1"/>
<dbReference type="InterPro" id="IPR002870">
    <property type="entry name" value="Peptidase_M12B_N"/>
</dbReference>
<sequence length="241" mass="25848">SSSGPRAGDSWRQHRAELGRSWHVTPWVLRDDRTLSLAEATQGGFPARLRVLLELEGTQLVLELEQNWELVLGAGALLYYLPNGTQVTQEATEQEHCCYQGTVRGFPGSWASLCACAGLSGQLQLSETRSYGLEPDAGSPLGRHIAYQLREVRLVPRACGQGPLDAPRAEAEETEPPWPQRGKRAVAEQRFVELVMVVDHAAVSAGQTSPAQGLPCSPAGPPDAPPCAPSSRITATCSAST</sequence>
<dbReference type="GO" id="GO:0045087">
    <property type="term" value="P:innate immune response"/>
    <property type="evidence" value="ECO:0007669"/>
    <property type="project" value="TreeGrafter"/>
</dbReference>
<comment type="caution">
    <text evidence="4">The sequence shown here is derived from an EMBL/GenBank/DDBJ whole genome shotgun (WGS) entry which is preliminary data.</text>
</comment>
<feature type="domain" description="Peptidase M12B propeptide" evidence="3">
    <location>
        <begin position="33"/>
        <end position="104"/>
    </location>
</feature>
<evidence type="ECO:0000256" key="2">
    <source>
        <dbReference type="SAM" id="MobiDB-lite"/>
    </source>
</evidence>
<protein>
    <submittedName>
        <fullName evidence="4">ADA15 protein</fullName>
    </submittedName>
</protein>
<dbReference type="EMBL" id="VWPP01002488">
    <property type="protein sequence ID" value="NXE85994.1"/>
    <property type="molecule type" value="Genomic_DNA"/>
</dbReference>